<sequence length="393" mass="43033">MTLRDHALAAALAGLLAATTSAHAQGTTPATESDSLPGSKPPPLPSAAGIVSTPPDFPRGRVTGVAFADYFYNAQGDPRHAYNGAGADTVNPVYIDGSGKPIGRDLNGLQIRRLYFQVDNDLSYRFSTRFRVEADSKALSSDGKIGVFVKGAYLRWRNLVPRGDASMGMIAAPTFTNAEDFWQYRSVEKTITDFRGLASSADLGVSLIGFADEGHHAGYAVMIGDDSGQKPETNRQKRAYLALPLRWSDLRLEPYVDYEVVAGGKDRALYKVFAGYERYRWAVGAEAFTQVQHAPSGPFKEPRGASLFVRSTPFTSLAGFARVDYWAPDQRTAKRVDQVLWLAGLDYQPIREVHVMPNVEAMRYRARGGAAAPTSHDLQLRLTLSYTFARPQS</sequence>
<dbReference type="Proteomes" id="UP000319771">
    <property type="component" value="Unassembled WGS sequence"/>
</dbReference>
<gene>
    <name evidence="3" type="ORF">E6K81_06385</name>
</gene>
<feature type="compositionally biased region" description="Polar residues" evidence="1">
    <location>
        <begin position="25"/>
        <end position="34"/>
    </location>
</feature>
<accession>A0A538UAT5</accession>
<dbReference type="EMBL" id="VBPB01000091">
    <property type="protein sequence ID" value="TMQ72829.1"/>
    <property type="molecule type" value="Genomic_DNA"/>
</dbReference>
<evidence type="ECO:0000256" key="1">
    <source>
        <dbReference type="SAM" id="MobiDB-lite"/>
    </source>
</evidence>
<evidence type="ECO:0008006" key="5">
    <source>
        <dbReference type="Google" id="ProtNLM"/>
    </source>
</evidence>
<name>A0A538UAT5_UNCEI</name>
<reference evidence="3 4" key="1">
    <citation type="journal article" date="2019" name="Nat. Microbiol.">
        <title>Mediterranean grassland soil C-N compound turnover is dependent on rainfall and depth, and is mediated by genomically divergent microorganisms.</title>
        <authorList>
            <person name="Diamond S."/>
            <person name="Andeer P.F."/>
            <person name="Li Z."/>
            <person name="Crits-Christoph A."/>
            <person name="Burstein D."/>
            <person name="Anantharaman K."/>
            <person name="Lane K.R."/>
            <person name="Thomas B.C."/>
            <person name="Pan C."/>
            <person name="Northen T.R."/>
            <person name="Banfield J.F."/>
        </authorList>
    </citation>
    <scope>NUCLEOTIDE SEQUENCE [LARGE SCALE GENOMIC DNA]</scope>
    <source>
        <strain evidence="3">WS_11</strain>
    </source>
</reference>
<comment type="caution">
    <text evidence="3">The sequence shown here is derived from an EMBL/GenBank/DDBJ whole genome shotgun (WGS) entry which is preliminary data.</text>
</comment>
<evidence type="ECO:0000313" key="3">
    <source>
        <dbReference type="EMBL" id="TMQ72829.1"/>
    </source>
</evidence>
<evidence type="ECO:0000313" key="4">
    <source>
        <dbReference type="Proteomes" id="UP000319771"/>
    </source>
</evidence>
<organism evidence="3 4">
    <name type="scientific">Eiseniibacteriota bacterium</name>
    <dbReference type="NCBI Taxonomy" id="2212470"/>
    <lineage>
        <taxon>Bacteria</taxon>
        <taxon>Candidatus Eiseniibacteriota</taxon>
    </lineage>
</organism>
<protein>
    <recommendedName>
        <fullName evidence="5">Porin</fullName>
    </recommendedName>
</protein>
<feature type="signal peptide" evidence="2">
    <location>
        <begin position="1"/>
        <end position="24"/>
    </location>
</feature>
<evidence type="ECO:0000256" key="2">
    <source>
        <dbReference type="SAM" id="SignalP"/>
    </source>
</evidence>
<feature type="chain" id="PRO_5021824679" description="Porin" evidence="2">
    <location>
        <begin position="25"/>
        <end position="393"/>
    </location>
</feature>
<feature type="region of interest" description="Disordered" evidence="1">
    <location>
        <begin position="23"/>
        <end position="55"/>
    </location>
</feature>
<proteinExistence type="predicted"/>
<dbReference type="AlphaFoldDB" id="A0A538UAT5"/>
<keyword evidence="2" id="KW-0732">Signal</keyword>